<keyword evidence="1" id="KW-0812">Transmembrane</keyword>
<sequence>MNYITLFLAAIGLTVATVEVDKSFYSECIQDLRNIFKANPSLGVNSFVTGDLSNYITLQVNSNEVLEALDSGVELIKRETFESYNITVPCNITYDIDGNSYNMSLNGITPVVINGAMIGFVLDDNIEHLAKRGTGDWITGVIVLVLCGYIVIKAGVKSEQSGKWNQVLAFAKEAAFEEAAFLGDMVFTFWVHMRYGPNQNWGAVTSDGEGDSEAIVNNAYINNEKRSYTAPRGDYPPGCKAISSLESNSMALSEINI</sequence>
<keyword evidence="4" id="KW-1185">Reference proteome</keyword>
<proteinExistence type="predicted"/>
<keyword evidence="2" id="KW-0732">Signal</keyword>
<evidence type="ECO:0000256" key="2">
    <source>
        <dbReference type="SAM" id="SignalP"/>
    </source>
</evidence>
<feature type="transmembrane region" description="Helical" evidence="1">
    <location>
        <begin position="137"/>
        <end position="156"/>
    </location>
</feature>
<reference evidence="3 4" key="1">
    <citation type="submission" date="2015-11" db="EMBL/GenBank/DDBJ databases">
        <title>The genome of Debaryomyces fabryi.</title>
        <authorList>
            <person name="Tafer H."/>
            <person name="Lopandic K."/>
        </authorList>
    </citation>
    <scope>NUCLEOTIDE SEQUENCE [LARGE SCALE GENOMIC DNA]</scope>
    <source>
        <strain evidence="3 4">CBS 789</strain>
    </source>
</reference>
<gene>
    <name evidence="3" type="ORF">AC631_02297</name>
</gene>
<dbReference type="EMBL" id="LMYN01000039">
    <property type="protein sequence ID" value="KSA01925.1"/>
    <property type="molecule type" value="Genomic_DNA"/>
</dbReference>
<dbReference type="Proteomes" id="UP000054251">
    <property type="component" value="Unassembled WGS sequence"/>
</dbReference>
<comment type="caution">
    <text evidence="3">The sequence shown here is derived from an EMBL/GenBank/DDBJ whole genome shotgun (WGS) entry which is preliminary data.</text>
</comment>
<feature type="signal peptide" evidence="2">
    <location>
        <begin position="1"/>
        <end position="16"/>
    </location>
</feature>
<feature type="chain" id="PRO_5006884557" evidence="2">
    <location>
        <begin position="17"/>
        <end position="257"/>
    </location>
</feature>
<evidence type="ECO:0000256" key="1">
    <source>
        <dbReference type="SAM" id="Phobius"/>
    </source>
</evidence>
<protein>
    <submittedName>
        <fullName evidence="3">Uncharacterized protein</fullName>
    </submittedName>
</protein>
<keyword evidence="1" id="KW-0472">Membrane</keyword>
<accession>A0A0V1Q103</accession>
<name>A0A0V1Q103_9ASCO</name>
<dbReference type="RefSeq" id="XP_015468027.1">
    <property type="nucleotide sequence ID" value="XM_015611127.1"/>
</dbReference>
<dbReference type="GeneID" id="26839306"/>
<dbReference type="AlphaFoldDB" id="A0A0V1Q103"/>
<organism evidence="3 4">
    <name type="scientific">Debaryomyces fabryi</name>
    <dbReference type="NCBI Taxonomy" id="58627"/>
    <lineage>
        <taxon>Eukaryota</taxon>
        <taxon>Fungi</taxon>
        <taxon>Dikarya</taxon>
        <taxon>Ascomycota</taxon>
        <taxon>Saccharomycotina</taxon>
        <taxon>Pichiomycetes</taxon>
        <taxon>Debaryomycetaceae</taxon>
        <taxon>Debaryomyces</taxon>
    </lineage>
</organism>
<evidence type="ECO:0000313" key="4">
    <source>
        <dbReference type="Proteomes" id="UP000054251"/>
    </source>
</evidence>
<keyword evidence="1" id="KW-1133">Transmembrane helix</keyword>
<evidence type="ECO:0000313" key="3">
    <source>
        <dbReference type="EMBL" id="KSA01925.1"/>
    </source>
</evidence>